<gene>
    <name evidence="3" type="ORF">E1267_35020</name>
</gene>
<organism evidence="3 4">
    <name type="scientific">Nonomuraea longispora</name>
    <dbReference type="NCBI Taxonomy" id="1848320"/>
    <lineage>
        <taxon>Bacteria</taxon>
        <taxon>Bacillati</taxon>
        <taxon>Actinomycetota</taxon>
        <taxon>Actinomycetes</taxon>
        <taxon>Streptosporangiales</taxon>
        <taxon>Streptosporangiaceae</taxon>
        <taxon>Nonomuraea</taxon>
    </lineage>
</organism>
<dbReference type="Gene3D" id="3.20.20.70">
    <property type="entry name" value="Aldolase class I"/>
    <property type="match status" value="1"/>
</dbReference>
<feature type="compositionally biased region" description="Gly residues" evidence="1">
    <location>
        <begin position="194"/>
        <end position="221"/>
    </location>
</feature>
<name>A0A4R4MVX9_9ACTN</name>
<evidence type="ECO:0000313" key="3">
    <source>
        <dbReference type="EMBL" id="TDC00308.1"/>
    </source>
</evidence>
<protein>
    <submittedName>
        <fullName evidence="3">3-deoxy-D-arabinoheptulosonate-7-phosphate synthase</fullName>
    </submittedName>
</protein>
<dbReference type="GO" id="GO:0004106">
    <property type="term" value="F:chorismate mutase activity"/>
    <property type="evidence" value="ECO:0007669"/>
    <property type="project" value="InterPro"/>
</dbReference>
<dbReference type="AlphaFoldDB" id="A0A4R4MVX9"/>
<dbReference type="Gene3D" id="1.20.59.10">
    <property type="entry name" value="Chorismate mutase"/>
    <property type="match status" value="1"/>
</dbReference>
<evidence type="ECO:0000259" key="2">
    <source>
        <dbReference type="PROSITE" id="PS51168"/>
    </source>
</evidence>
<dbReference type="OrthoDB" id="3529075at2"/>
<dbReference type="SUPFAM" id="SSF51569">
    <property type="entry name" value="Aldolase"/>
    <property type="match status" value="1"/>
</dbReference>
<dbReference type="Pfam" id="PF01817">
    <property type="entry name" value="CM_2"/>
    <property type="match status" value="1"/>
</dbReference>
<dbReference type="InterPro" id="IPR036263">
    <property type="entry name" value="Chorismate_II_sf"/>
</dbReference>
<evidence type="ECO:0000256" key="1">
    <source>
        <dbReference type="SAM" id="MobiDB-lite"/>
    </source>
</evidence>
<sequence>MSSTLERHAVAVGGLLVGEGPAVVIGGRVSLREHNGRADAYEVLRERAGRAAPLLVEPSSAADLPAIAALAGAVVVGSTWTRDIPLVRAAAGLGLPVVVERRASGTLEEWLGLAGYCAAEGDGQVILCEGGSLDLGVMRAARVASGRPVLADVSRNVGLSAAAVAAGADGLLLPAPVPAASVNAARTPSASGASGSGNGGTGSAGHGGASGNGAVGSGRVGTGEPPQARRAGYAGVVAREFAAAGGIGLPGAMAEPGAILQAGPEAALQVAEEAVTVVGALLRPESPATLPECREAIDRVDAALATLLERRAALAGIVQRIKPVGGFAGRDLDREHALVKRMASRAPSLGEARLAPIMNAVIEAGLHLAEERAHR</sequence>
<dbReference type="InterPro" id="IPR002701">
    <property type="entry name" value="CM_II_prokaryot"/>
</dbReference>
<evidence type="ECO:0000313" key="4">
    <source>
        <dbReference type="Proteomes" id="UP000295157"/>
    </source>
</evidence>
<feature type="region of interest" description="Disordered" evidence="1">
    <location>
        <begin position="186"/>
        <end position="228"/>
    </location>
</feature>
<feature type="domain" description="Chorismate mutase" evidence="2">
    <location>
        <begin position="284"/>
        <end position="373"/>
    </location>
</feature>
<comment type="caution">
    <text evidence="3">The sequence shown here is derived from an EMBL/GenBank/DDBJ whole genome shotgun (WGS) entry which is preliminary data.</text>
</comment>
<dbReference type="SMART" id="SM00830">
    <property type="entry name" value="CM_2"/>
    <property type="match status" value="1"/>
</dbReference>
<dbReference type="SUPFAM" id="SSF48600">
    <property type="entry name" value="Chorismate mutase II"/>
    <property type="match status" value="1"/>
</dbReference>
<dbReference type="RefSeq" id="WP_132339124.1">
    <property type="nucleotide sequence ID" value="NZ_SMJZ01000192.1"/>
</dbReference>
<dbReference type="Proteomes" id="UP000295157">
    <property type="component" value="Unassembled WGS sequence"/>
</dbReference>
<dbReference type="EMBL" id="SMJZ01000192">
    <property type="protein sequence ID" value="TDC00308.1"/>
    <property type="molecule type" value="Genomic_DNA"/>
</dbReference>
<dbReference type="GO" id="GO:0046417">
    <property type="term" value="P:chorismate metabolic process"/>
    <property type="evidence" value="ECO:0007669"/>
    <property type="project" value="InterPro"/>
</dbReference>
<reference evidence="3 4" key="1">
    <citation type="submission" date="2019-02" db="EMBL/GenBank/DDBJ databases">
        <title>Draft genome sequences of novel Actinobacteria.</title>
        <authorList>
            <person name="Sahin N."/>
            <person name="Ay H."/>
            <person name="Saygin H."/>
        </authorList>
    </citation>
    <scope>NUCLEOTIDE SEQUENCE [LARGE SCALE GENOMIC DNA]</scope>
    <source>
        <strain evidence="3 4">KC201</strain>
    </source>
</reference>
<dbReference type="InterPro" id="IPR013785">
    <property type="entry name" value="Aldolase_TIM"/>
</dbReference>
<keyword evidence="4" id="KW-1185">Reference proteome</keyword>
<proteinExistence type="predicted"/>
<accession>A0A4R4MVX9</accession>
<dbReference type="PROSITE" id="PS51168">
    <property type="entry name" value="CHORISMATE_MUT_2"/>
    <property type="match status" value="1"/>
</dbReference>
<dbReference type="InterPro" id="IPR036979">
    <property type="entry name" value="CM_dom_sf"/>
</dbReference>